<evidence type="ECO:0000259" key="4">
    <source>
        <dbReference type="PROSITE" id="PS50932"/>
    </source>
</evidence>
<proteinExistence type="predicted"/>
<feature type="domain" description="HTH lacI-type" evidence="4">
    <location>
        <begin position="4"/>
        <end position="58"/>
    </location>
</feature>
<dbReference type="PANTHER" id="PTHR30146">
    <property type="entry name" value="LACI-RELATED TRANSCRIPTIONAL REPRESSOR"/>
    <property type="match status" value="1"/>
</dbReference>
<evidence type="ECO:0000256" key="3">
    <source>
        <dbReference type="ARBA" id="ARBA00023163"/>
    </source>
</evidence>
<dbReference type="InterPro" id="IPR028082">
    <property type="entry name" value="Peripla_BP_I"/>
</dbReference>
<protein>
    <submittedName>
        <fullName evidence="5">LacI family DNA-binding transcriptional regulator</fullName>
    </submittedName>
</protein>
<keyword evidence="6" id="KW-1185">Reference proteome</keyword>
<reference evidence="5" key="1">
    <citation type="journal article" date="2018" name="Curr. Microbiol.">
        <title>Cellulosimicrobium arenosum sp. nov., Isolated from Marine Sediment Sand.</title>
        <authorList>
            <person name="Oh M."/>
            <person name="Kim J.H."/>
            <person name="Yoon J.H."/>
            <person name="Schumann P."/>
            <person name="Kim W."/>
        </authorList>
    </citation>
    <scope>NUCLEOTIDE SEQUENCE</scope>
    <source>
        <strain evidence="5">KCTC 49039</strain>
    </source>
</reference>
<keyword evidence="3" id="KW-0804">Transcription</keyword>
<reference evidence="5" key="2">
    <citation type="submission" date="2020-09" db="EMBL/GenBank/DDBJ databases">
        <authorList>
            <person name="Yu Y."/>
        </authorList>
    </citation>
    <scope>NUCLEOTIDE SEQUENCE</scope>
    <source>
        <strain evidence="5">KCTC 49039</strain>
    </source>
</reference>
<evidence type="ECO:0000256" key="2">
    <source>
        <dbReference type="ARBA" id="ARBA00023125"/>
    </source>
</evidence>
<dbReference type="InterPro" id="IPR000843">
    <property type="entry name" value="HTH_LacI"/>
</dbReference>
<dbReference type="CDD" id="cd01392">
    <property type="entry name" value="HTH_LacI"/>
    <property type="match status" value="1"/>
</dbReference>
<dbReference type="InterPro" id="IPR046335">
    <property type="entry name" value="LacI/GalR-like_sensor"/>
</dbReference>
<dbReference type="SUPFAM" id="SSF47413">
    <property type="entry name" value="lambda repressor-like DNA-binding domains"/>
    <property type="match status" value="1"/>
</dbReference>
<dbReference type="InterPro" id="IPR010982">
    <property type="entry name" value="Lambda_DNA-bd_dom_sf"/>
</dbReference>
<dbReference type="PANTHER" id="PTHR30146:SF109">
    <property type="entry name" value="HTH-TYPE TRANSCRIPTIONAL REGULATOR GALS"/>
    <property type="match status" value="1"/>
</dbReference>
<dbReference type="SMART" id="SM00354">
    <property type="entry name" value="HTH_LACI"/>
    <property type="match status" value="1"/>
</dbReference>
<keyword evidence="1" id="KW-0805">Transcription regulation</keyword>
<dbReference type="Proteomes" id="UP000610846">
    <property type="component" value="Unassembled WGS sequence"/>
</dbReference>
<dbReference type="CDD" id="cd06267">
    <property type="entry name" value="PBP1_LacI_sugar_binding-like"/>
    <property type="match status" value="1"/>
</dbReference>
<dbReference type="Pfam" id="PF00356">
    <property type="entry name" value="LacI"/>
    <property type="match status" value="1"/>
</dbReference>
<comment type="caution">
    <text evidence="5">The sequence shown here is derived from an EMBL/GenBank/DDBJ whole genome shotgun (WGS) entry which is preliminary data.</text>
</comment>
<gene>
    <name evidence="5" type="ORF">IF651_10740</name>
</gene>
<dbReference type="Pfam" id="PF13377">
    <property type="entry name" value="Peripla_BP_3"/>
    <property type="match status" value="1"/>
</dbReference>
<evidence type="ECO:0000256" key="1">
    <source>
        <dbReference type="ARBA" id="ARBA00023015"/>
    </source>
</evidence>
<dbReference type="AlphaFoldDB" id="A0A927PCH1"/>
<keyword evidence="2 5" id="KW-0238">DNA-binding</keyword>
<dbReference type="PROSITE" id="PS50932">
    <property type="entry name" value="HTH_LACI_2"/>
    <property type="match status" value="1"/>
</dbReference>
<dbReference type="SUPFAM" id="SSF53822">
    <property type="entry name" value="Periplasmic binding protein-like I"/>
    <property type="match status" value="1"/>
</dbReference>
<dbReference type="Gene3D" id="3.40.50.2300">
    <property type="match status" value="2"/>
</dbReference>
<accession>A0A927PCH1</accession>
<evidence type="ECO:0000313" key="6">
    <source>
        <dbReference type="Proteomes" id="UP000610846"/>
    </source>
</evidence>
<dbReference type="Gene3D" id="1.10.260.40">
    <property type="entry name" value="lambda repressor-like DNA-binding domains"/>
    <property type="match status" value="1"/>
</dbReference>
<dbReference type="EMBL" id="JACYHB010000008">
    <property type="protein sequence ID" value="MBD8079531.1"/>
    <property type="molecule type" value="Genomic_DNA"/>
</dbReference>
<dbReference type="GO" id="GO:0003700">
    <property type="term" value="F:DNA-binding transcription factor activity"/>
    <property type="evidence" value="ECO:0007669"/>
    <property type="project" value="TreeGrafter"/>
</dbReference>
<dbReference type="GO" id="GO:0000976">
    <property type="term" value="F:transcription cis-regulatory region binding"/>
    <property type="evidence" value="ECO:0007669"/>
    <property type="project" value="TreeGrafter"/>
</dbReference>
<dbReference type="PROSITE" id="PS00356">
    <property type="entry name" value="HTH_LACI_1"/>
    <property type="match status" value="1"/>
</dbReference>
<sequence>MVQTTLADVAAAARVSRSTASRVLRESGYVSPDARRAVLDAVERLAYVPHPGARALASGRGERVVVAVGSPSSDLMADPYVARVVAAAGRAADAEGVGVALRWLGREPQRELERLARDPGVGGVLLVDYSADVLARVPRDLAARVAAIGPADGRVPSYDVDAAAGIGALVERVVARGRRGVVMLAGPPWLPGTGRAVDAYEAVIHDAGLPARVVVAGLTAADGAGAAREARLRWPDTDALVAMSDSSAIGALRALARDGVAVPDDVAVTGFDDLPLAGEVDPGLTTATHPVELITAAATADLLGQLRGQGRVFPSVVVSRSTA</sequence>
<dbReference type="RefSeq" id="WP_191829121.1">
    <property type="nucleotide sequence ID" value="NZ_JACYHB010000008.1"/>
</dbReference>
<organism evidence="5 6">
    <name type="scientific">Cellulosimicrobium arenosum</name>
    <dbReference type="NCBI Taxonomy" id="2708133"/>
    <lineage>
        <taxon>Bacteria</taxon>
        <taxon>Bacillati</taxon>
        <taxon>Actinomycetota</taxon>
        <taxon>Actinomycetes</taxon>
        <taxon>Micrococcales</taxon>
        <taxon>Promicromonosporaceae</taxon>
        <taxon>Cellulosimicrobium</taxon>
    </lineage>
</organism>
<name>A0A927PCH1_9MICO</name>
<evidence type="ECO:0000313" key="5">
    <source>
        <dbReference type="EMBL" id="MBD8079531.1"/>
    </source>
</evidence>